<dbReference type="Proteomes" id="UP000184526">
    <property type="component" value="Unassembled WGS sequence"/>
</dbReference>
<dbReference type="EMBL" id="FQXP01000003">
    <property type="protein sequence ID" value="SHH50209.1"/>
    <property type="molecule type" value="Genomic_DNA"/>
</dbReference>
<keyword evidence="1" id="KW-0472">Membrane</keyword>
<keyword evidence="3" id="KW-1185">Reference proteome</keyword>
<sequence>MLGCCMNQCNPCGIQCVEATPACIMPMQECCCNNGCNNNRGLLSSGGGLAALIILILVILQFSGKKTECCPEKETKCCSDGINQSILFIIVLFFLSCGYFC</sequence>
<name>A0A1M5THN9_9CLOT</name>
<evidence type="ECO:0000256" key="1">
    <source>
        <dbReference type="SAM" id="Phobius"/>
    </source>
</evidence>
<reference evidence="2 3" key="1">
    <citation type="submission" date="2016-11" db="EMBL/GenBank/DDBJ databases">
        <authorList>
            <person name="Jaros S."/>
            <person name="Januszkiewicz K."/>
            <person name="Wedrychowicz H."/>
        </authorList>
    </citation>
    <scope>NUCLEOTIDE SEQUENCE [LARGE SCALE GENOMIC DNA]</scope>
    <source>
        <strain evidence="2 3">DSM 3089</strain>
    </source>
</reference>
<dbReference type="RefSeq" id="WP_072829870.1">
    <property type="nucleotide sequence ID" value="NZ_FQXP01000003.1"/>
</dbReference>
<proteinExistence type="predicted"/>
<keyword evidence="1" id="KW-1133">Transmembrane helix</keyword>
<feature type="transmembrane region" description="Helical" evidence="1">
    <location>
        <begin position="42"/>
        <end position="62"/>
    </location>
</feature>
<accession>A0A1M5THN9</accession>
<organism evidence="2 3">
    <name type="scientific">Clostridium collagenovorans DSM 3089</name>
    <dbReference type="NCBI Taxonomy" id="1121306"/>
    <lineage>
        <taxon>Bacteria</taxon>
        <taxon>Bacillati</taxon>
        <taxon>Bacillota</taxon>
        <taxon>Clostridia</taxon>
        <taxon>Eubacteriales</taxon>
        <taxon>Clostridiaceae</taxon>
        <taxon>Clostridium</taxon>
    </lineage>
</organism>
<feature type="transmembrane region" description="Helical" evidence="1">
    <location>
        <begin position="82"/>
        <end position="100"/>
    </location>
</feature>
<evidence type="ECO:0000313" key="2">
    <source>
        <dbReference type="EMBL" id="SHH50209.1"/>
    </source>
</evidence>
<evidence type="ECO:0000313" key="3">
    <source>
        <dbReference type="Proteomes" id="UP000184526"/>
    </source>
</evidence>
<keyword evidence="1" id="KW-0812">Transmembrane</keyword>
<dbReference type="STRING" id="1121306.SAMN02745196_00586"/>
<gene>
    <name evidence="2" type="ORF">SAMN02745196_00586</name>
</gene>
<protein>
    <submittedName>
        <fullName evidence="2">Uncharacterized protein</fullName>
    </submittedName>
</protein>
<dbReference type="AlphaFoldDB" id="A0A1M5THN9"/>